<proteinExistence type="inferred from homology"/>
<protein>
    <submittedName>
        <fullName evidence="3">Uncharacterized protein</fullName>
    </submittedName>
</protein>
<dbReference type="PANTHER" id="PTHR12832">
    <property type="entry name" value="TESTIS-SPECIFIC PROTEIN PBS13 T-COMPLEX 11"/>
    <property type="match status" value="1"/>
</dbReference>
<name>A0A811LI43_9BILA</name>
<keyword evidence="4" id="KW-1185">Reference proteome</keyword>
<dbReference type="Proteomes" id="UP000614601">
    <property type="component" value="Unassembled WGS sequence"/>
</dbReference>
<sequence length="510" mass="58156">MSHDGNSNSYKDHGDKVTESDETTIKKARTEVSEPLSIDSTLNAEPSGRPLPMFVAGASPHKYLTLDQFKEFQQMNNELKNMAIAHEIVLDPNFTVETLKEKSSTNLSKKVEEMGRKAFYDILREKLAQDPPNYQPFFSLYSELKDLALEATTPSSAKIFDTFDPDEPVRQQQQNCLDFVGLVNEFVAKLGKICAPIRDSEVLKLKKETNLVDLFMGVHKLIDEMKNDMLNYTVKANRHQILQHSVQMESQKFLKLLKFSPHLANETRGWLAESVEEYQSKQTDDNKLPEKINKKHLNKILAIGYARLLDGKRKGDQFPETLKYDILRVEKLMKEKFKLSICLTSVFIASNLAGKKVCEETDFKVRLKNNLLALLVDLDEGSLKESLERVYLECNKQITTSLEDTWNENFSALLKRQIAAVESENNSVRRLVDDRMLTIISTILQGPESMKNNGSKLPPGLSVIEAELVHLISQYLPVTFHNSRSFAQFYIQTINEHLKSQNPHNPSTSQ</sequence>
<evidence type="ECO:0000313" key="4">
    <source>
        <dbReference type="Proteomes" id="UP000614601"/>
    </source>
</evidence>
<dbReference type="EMBL" id="CAJFDH010000006">
    <property type="protein sequence ID" value="CAD5227804.1"/>
    <property type="molecule type" value="Genomic_DNA"/>
</dbReference>
<comment type="similarity">
    <text evidence="1">Belongs to the TCP11 family.</text>
</comment>
<gene>
    <name evidence="3" type="ORF">BOKJ2_LOCUS12356</name>
</gene>
<reference evidence="3" key="1">
    <citation type="submission" date="2020-09" db="EMBL/GenBank/DDBJ databases">
        <authorList>
            <person name="Kikuchi T."/>
        </authorList>
    </citation>
    <scope>NUCLEOTIDE SEQUENCE</scope>
    <source>
        <strain evidence="3">SH1</strain>
    </source>
</reference>
<dbReference type="InterPro" id="IPR008862">
    <property type="entry name" value="Tcp11"/>
</dbReference>
<evidence type="ECO:0000313" key="3">
    <source>
        <dbReference type="EMBL" id="CAD5227804.1"/>
    </source>
</evidence>
<evidence type="ECO:0000256" key="2">
    <source>
        <dbReference type="SAM" id="MobiDB-lite"/>
    </source>
</evidence>
<dbReference type="Pfam" id="PF05794">
    <property type="entry name" value="Tcp11"/>
    <property type="match status" value="1"/>
</dbReference>
<organism evidence="3 4">
    <name type="scientific">Bursaphelenchus okinawaensis</name>
    <dbReference type="NCBI Taxonomy" id="465554"/>
    <lineage>
        <taxon>Eukaryota</taxon>
        <taxon>Metazoa</taxon>
        <taxon>Ecdysozoa</taxon>
        <taxon>Nematoda</taxon>
        <taxon>Chromadorea</taxon>
        <taxon>Rhabditida</taxon>
        <taxon>Tylenchina</taxon>
        <taxon>Tylenchomorpha</taxon>
        <taxon>Aphelenchoidea</taxon>
        <taxon>Aphelenchoididae</taxon>
        <taxon>Bursaphelenchus</taxon>
    </lineage>
</organism>
<feature type="compositionally biased region" description="Basic and acidic residues" evidence="2">
    <location>
        <begin position="10"/>
        <end position="32"/>
    </location>
</feature>
<comment type="caution">
    <text evidence="3">The sequence shown here is derived from an EMBL/GenBank/DDBJ whole genome shotgun (WGS) entry which is preliminary data.</text>
</comment>
<dbReference type="PANTHER" id="PTHR12832:SF11">
    <property type="entry name" value="LD23868P"/>
    <property type="match status" value="1"/>
</dbReference>
<dbReference type="AlphaFoldDB" id="A0A811LI43"/>
<feature type="region of interest" description="Disordered" evidence="2">
    <location>
        <begin position="1"/>
        <end position="44"/>
    </location>
</feature>
<dbReference type="OrthoDB" id="276323at2759"/>
<accession>A0A811LI43</accession>
<dbReference type="EMBL" id="CAJFCW020000006">
    <property type="protein sequence ID" value="CAG9123664.1"/>
    <property type="molecule type" value="Genomic_DNA"/>
</dbReference>
<dbReference type="GO" id="GO:0007165">
    <property type="term" value="P:signal transduction"/>
    <property type="evidence" value="ECO:0007669"/>
    <property type="project" value="TreeGrafter"/>
</dbReference>
<evidence type="ECO:0000256" key="1">
    <source>
        <dbReference type="ARBA" id="ARBA00010954"/>
    </source>
</evidence>
<dbReference type="Proteomes" id="UP000783686">
    <property type="component" value="Unassembled WGS sequence"/>
</dbReference>